<dbReference type="Proteomes" id="UP000838672">
    <property type="component" value="Unassembled WGS sequence"/>
</dbReference>
<comment type="caution">
    <text evidence="7">The sequence shown here is derived from an EMBL/GenBank/DDBJ whole genome shotgun (WGS) entry which is preliminary data.</text>
</comment>
<dbReference type="NCBIfam" id="NF007091">
    <property type="entry name" value="PRK09545.1"/>
    <property type="match status" value="1"/>
</dbReference>
<evidence type="ECO:0000256" key="4">
    <source>
        <dbReference type="ARBA" id="ARBA00022729"/>
    </source>
</evidence>
<keyword evidence="5" id="KW-0862">Zinc</keyword>
<evidence type="ECO:0000256" key="6">
    <source>
        <dbReference type="SAM" id="SignalP"/>
    </source>
</evidence>
<dbReference type="SUPFAM" id="SSF53807">
    <property type="entry name" value="Helical backbone' metal receptor"/>
    <property type="match status" value="1"/>
</dbReference>
<feature type="chain" id="PRO_5045351360" description="High-affinity zinc uptake system protein ZnuA" evidence="6">
    <location>
        <begin position="22"/>
        <end position="301"/>
    </location>
</feature>
<keyword evidence="8" id="KW-1185">Reference proteome</keyword>
<dbReference type="EMBL" id="CAKLDI010000001">
    <property type="protein sequence ID" value="CAH0533873.1"/>
    <property type="molecule type" value="Genomic_DNA"/>
</dbReference>
<evidence type="ECO:0000313" key="8">
    <source>
        <dbReference type="Proteomes" id="UP000838672"/>
    </source>
</evidence>
<reference evidence="7" key="1">
    <citation type="submission" date="2021-11" db="EMBL/GenBank/DDBJ databases">
        <authorList>
            <person name="Rodrigo-Torres L."/>
            <person name="Arahal R. D."/>
            <person name="Lucena T."/>
        </authorList>
    </citation>
    <scope>NUCLEOTIDE SEQUENCE</scope>
    <source>
        <strain evidence="7">CECT 7929</strain>
    </source>
</reference>
<gene>
    <name evidence="7" type="primary">znuA</name>
    <name evidence="7" type="ORF">VST7929_01750</name>
</gene>
<evidence type="ECO:0000313" key="7">
    <source>
        <dbReference type="EMBL" id="CAH0533873.1"/>
    </source>
</evidence>
<dbReference type="PANTHER" id="PTHR42953:SF3">
    <property type="entry name" value="HIGH-AFFINITY ZINC UPTAKE SYSTEM PROTEIN ZNUA"/>
    <property type="match status" value="1"/>
</dbReference>
<dbReference type="Gene3D" id="3.40.50.1980">
    <property type="entry name" value="Nitrogenase molybdenum iron protein domain"/>
    <property type="match status" value="2"/>
</dbReference>
<dbReference type="InterPro" id="IPR006127">
    <property type="entry name" value="ZnuA-like"/>
</dbReference>
<evidence type="ECO:0000256" key="1">
    <source>
        <dbReference type="ARBA" id="ARBA00011028"/>
    </source>
</evidence>
<evidence type="ECO:0000256" key="2">
    <source>
        <dbReference type="ARBA" id="ARBA00015915"/>
    </source>
</evidence>
<accession>A0ABM8ZUK7</accession>
<proteinExistence type="inferred from homology"/>
<dbReference type="InterPro" id="IPR050492">
    <property type="entry name" value="Bact_metal-bind_prot9"/>
</dbReference>
<dbReference type="Pfam" id="PF01297">
    <property type="entry name" value="ZnuA"/>
    <property type="match status" value="1"/>
</dbReference>
<feature type="signal peptide" evidence="6">
    <location>
        <begin position="1"/>
        <end position="21"/>
    </location>
</feature>
<keyword evidence="4 6" id="KW-0732">Signal</keyword>
<keyword evidence="3" id="KW-0813">Transport</keyword>
<dbReference type="RefSeq" id="WP_237466290.1">
    <property type="nucleotide sequence ID" value="NZ_CAKLDI010000001.1"/>
</dbReference>
<protein>
    <recommendedName>
        <fullName evidence="2">High-affinity zinc uptake system protein ZnuA</fullName>
    </recommendedName>
</protein>
<sequence>MKRLFSLFAALALLIPTAVMAQTKVLTSVKPLALIAHEITKGVGQSDFLVPVGASPHDYAMRPADMQKIKEATLVLWVGPSISPYLERMIEKYHKPNIELAHVSGLSRFYFADGEGHHHHDDEHGHHHGDSSMDAHVWLGPTQAKEIALILSTRLAQLDSAHAEQYKANYQAFVNSIDITEQQLAQQLASVKGNGYFVFHDAYGYFERHFGLNKQGYFTVDPSRSPGAKTLSHIEQQIRQHQAVCVFVEPQFSPNVVKRIAAKTKVNVGILDPLASQVEVGDGSYQAFIKALGQSYVACLQ</sequence>
<keyword evidence="5" id="KW-0864">Zinc transport</keyword>
<dbReference type="PANTHER" id="PTHR42953">
    <property type="entry name" value="HIGH-AFFINITY ZINC UPTAKE SYSTEM PROTEIN ZNUA-RELATED"/>
    <property type="match status" value="1"/>
</dbReference>
<evidence type="ECO:0000256" key="5">
    <source>
        <dbReference type="ARBA" id="ARBA00022906"/>
    </source>
</evidence>
<evidence type="ECO:0000256" key="3">
    <source>
        <dbReference type="ARBA" id="ARBA00022448"/>
    </source>
</evidence>
<organism evidence="7 8">
    <name type="scientific">Vibrio stylophorae</name>
    <dbReference type="NCBI Taxonomy" id="659351"/>
    <lineage>
        <taxon>Bacteria</taxon>
        <taxon>Pseudomonadati</taxon>
        <taxon>Pseudomonadota</taxon>
        <taxon>Gammaproteobacteria</taxon>
        <taxon>Vibrionales</taxon>
        <taxon>Vibrionaceae</taxon>
        <taxon>Vibrio</taxon>
    </lineage>
</organism>
<name>A0ABM8ZUK7_9VIBR</name>
<comment type="similarity">
    <text evidence="1">Belongs to the bacterial solute-binding protein 9 family.</text>
</comment>
<keyword evidence="5" id="KW-0406">Ion transport</keyword>